<dbReference type="EMBL" id="CP045143">
    <property type="protein sequence ID" value="QFR24865.1"/>
    <property type="molecule type" value="Genomic_DNA"/>
</dbReference>
<dbReference type="KEGG" id="lhb:D1010_16575"/>
<evidence type="ECO:0000313" key="2">
    <source>
        <dbReference type="EMBL" id="QFR24865.1"/>
    </source>
</evidence>
<proteinExistence type="predicted"/>
<name>A0A5P8M9H2_9LACO</name>
<evidence type="ECO:0000256" key="1">
    <source>
        <dbReference type="SAM" id="MobiDB-lite"/>
    </source>
</evidence>
<feature type="region of interest" description="Disordered" evidence="1">
    <location>
        <begin position="44"/>
        <end position="84"/>
    </location>
</feature>
<accession>A0A5P8M9H2</accession>
<dbReference type="Proteomes" id="UP000326779">
    <property type="component" value="Chromosome"/>
</dbReference>
<organism evidence="2 3">
    <name type="scientific">Schleiferilactobacillus harbinensis</name>
    <dbReference type="NCBI Taxonomy" id="304207"/>
    <lineage>
        <taxon>Bacteria</taxon>
        <taxon>Bacillati</taxon>
        <taxon>Bacillota</taxon>
        <taxon>Bacilli</taxon>
        <taxon>Lactobacillales</taxon>
        <taxon>Lactobacillaceae</taxon>
        <taxon>Schleiferilactobacillus</taxon>
    </lineage>
</organism>
<gene>
    <name evidence="2" type="ORF">D1010_16575</name>
</gene>
<feature type="compositionally biased region" description="Low complexity" evidence="1">
    <location>
        <begin position="47"/>
        <end position="64"/>
    </location>
</feature>
<sequence length="172" mass="18782">MVGPGIFVYLSLQHPLAYSYNCFESGGVTSNNLKDKKLIKMNAPKQTNSASSSSSSDNNPSANTDDTDDDTDDTSDTSSSGTVDMKNLTQNQLLDWVRAALADNGWRLDKIKVELQPAFEDGYAVVRVYTPMTGNPSIMERDCIYRVNSDGELEVSMGDGNFTVVSTPYPDN</sequence>
<evidence type="ECO:0000313" key="3">
    <source>
        <dbReference type="Proteomes" id="UP000326779"/>
    </source>
</evidence>
<dbReference type="AlphaFoldDB" id="A0A5P8M9H2"/>
<feature type="compositionally biased region" description="Acidic residues" evidence="1">
    <location>
        <begin position="65"/>
        <end position="75"/>
    </location>
</feature>
<protein>
    <submittedName>
        <fullName evidence="2">Uncharacterized protein</fullName>
    </submittedName>
</protein>
<reference evidence="2 3" key="1">
    <citation type="submission" date="2019-10" db="EMBL/GenBank/DDBJ databases">
        <title>The completed genome of Lactobacillus harbinensis M1.</title>
        <authorList>
            <person name="Zheng Y."/>
        </authorList>
    </citation>
    <scope>NUCLEOTIDE SEQUENCE [LARGE SCALE GENOMIC DNA]</scope>
    <source>
        <strain evidence="2 3">M1</strain>
    </source>
</reference>
<dbReference type="RefSeq" id="WP_152261560.1">
    <property type="nucleotide sequence ID" value="NZ_CP045143.1"/>
</dbReference>